<name>A0AB34KGA9_9PEZI</name>
<protein>
    <recommendedName>
        <fullName evidence="3">ATPase AAA-type core domain-containing protein</fullName>
    </recommendedName>
</protein>
<dbReference type="PANTHER" id="PTHR46411:SF3">
    <property type="entry name" value="AAA+ ATPASE DOMAIN-CONTAINING PROTEIN"/>
    <property type="match status" value="1"/>
</dbReference>
<evidence type="ECO:0000313" key="2">
    <source>
        <dbReference type="Proteomes" id="UP000803884"/>
    </source>
</evidence>
<evidence type="ECO:0008006" key="3">
    <source>
        <dbReference type="Google" id="ProtNLM"/>
    </source>
</evidence>
<dbReference type="PANTHER" id="PTHR46411">
    <property type="entry name" value="FAMILY ATPASE, PUTATIVE-RELATED"/>
    <property type="match status" value="1"/>
</dbReference>
<comment type="caution">
    <text evidence="1">The sequence shown here is derived from an EMBL/GenBank/DDBJ whole genome shotgun (WGS) entry which is preliminary data.</text>
</comment>
<dbReference type="Gene3D" id="3.40.50.300">
    <property type="entry name" value="P-loop containing nucleotide triphosphate hydrolases"/>
    <property type="match status" value="1"/>
</dbReference>
<dbReference type="RefSeq" id="XP_069227143.1">
    <property type="nucleotide sequence ID" value="XM_069376755.1"/>
</dbReference>
<evidence type="ECO:0000313" key="1">
    <source>
        <dbReference type="EMBL" id="KAL1584037.1"/>
    </source>
</evidence>
<sequence>MGTGELSTNARVAEDALRAIFKRSERWNAALLLEEADLFLAKRTSEEFERNALVNVFLRHLEYYQGLLFLTSNRVEEKYQEPDATIRTQIWRHFIPKNWPVSVAERLGKDLEINGRDIKNLMRTAVLLGQGTKHTLSEDLIRTVYNINFRNLQKAPAMGSQGVTNP</sequence>
<dbReference type="SUPFAM" id="SSF52540">
    <property type="entry name" value="P-loop containing nucleoside triphosphate hydrolases"/>
    <property type="match status" value="1"/>
</dbReference>
<dbReference type="EMBL" id="JAAQHG020000029">
    <property type="protein sequence ID" value="KAL1584037.1"/>
    <property type="molecule type" value="Genomic_DNA"/>
</dbReference>
<dbReference type="GeneID" id="96009593"/>
<dbReference type="Proteomes" id="UP000803884">
    <property type="component" value="Unassembled WGS sequence"/>
</dbReference>
<dbReference type="AlphaFoldDB" id="A0AB34KGA9"/>
<accession>A0AB34KGA9</accession>
<reference evidence="1 2" key="1">
    <citation type="journal article" date="2020" name="Microbiol. Resour. Announc.">
        <title>Draft Genome Sequence of a Cladosporium Species Isolated from the Mesophotic Ascidian Didemnum maculosum.</title>
        <authorList>
            <person name="Gioti A."/>
            <person name="Siaperas R."/>
            <person name="Nikolaivits E."/>
            <person name="Le Goff G."/>
            <person name="Ouazzani J."/>
            <person name="Kotoulas G."/>
            <person name="Topakas E."/>
        </authorList>
    </citation>
    <scope>NUCLEOTIDE SEQUENCE [LARGE SCALE GENOMIC DNA]</scope>
    <source>
        <strain evidence="1 2">TM138-S3</strain>
    </source>
</reference>
<dbReference type="InterPro" id="IPR027417">
    <property type="entry name" value="P-loop_NTPase"/>
</dbReference>
<organism evidence="1 2">
    <name type="scientific">Cladosporium halotolerans</name>
    <dbReference type="NCBI Taxonomy" id="1052096"/>
    <lineage>
        <taxon>Eukaryota</taxon>
        <taxon>Fungi</taxon>
        <taxon>Dikarya</taxon>
        <taxon>Ascomycota</taxon>
        <taxon>Pezizomycotina</taxon>
        <taxon>Dothideomycetes</taxon>
        <taxon>Dothideomycetidae</taxon>
        <taxon>Cladosporiales</taxon>
        <taxon>Cladosporiaceae</taxon>
        <taxon>Cladosporium</taxon>
    </lineage>
</organism>
<keyword evidence="2" id="KW-1185">Reference proteome</keyword>
<proteinExistence type="predicted"/>
<gene>
    <name evidence="1" type="ORF">WHR41_08151</name>
</gene>